<protein>
    <recommendedName>
        <fullName evidence="3">L-2-amino-thiazoline-4-carboxylic acid hydrolase</fullName>
    </recommendedName>
</protein>
<organism evidence="1 2">
    <name type="scientific">Persephonella hydrogeniphila</name>
    <dbReference type="NCBI Taxonomy" id="198703"/>
    <lineage>
        <taxon>Bacteria</taxon>
        <taxon>Pseudomonadati</taxon>
        <taxon>Aquificota</taxon>
        <taxon>Aquificia</taxon>
        <taxon>Aquificales</taxon>
        <taxon>Hydrogenothermaceae</taxon>
        <taxon>Persephonella</taxon>
    </lineage>
</organism>
<evidence type="ECO:0008006" key="3">
    <source>
        <dbReference type="Google" id="ProtNLM"/>
    </source>
</evidence>
<gene>
    <name evidence="1" type="ORF">SAMN06265182_1314</name>
</gene>
<evidence type="ECO:0000313" key="2">
    <source>
        <dbReference type="Proteomes" id="UP000219036"/>
    </source>
</evidence>
<dbReference type="EMBL" id="OBEI01000005">
    <property type="protein sequence ID" value="SNZ08497.1"/>
    <property type="molecule type" value="Genomic_DNA"/>
</dbReference>
<reference evidence="2" key="1">
    <citation type="submission" date="2017-09" db="EMBL/GenBank/DDBJ databases">
        <authorList>
            <person name="Varghese N."/>
            <person name="Submissions S."/>
        </authorList>
    </citation>
    <scope>NUCLEOTIDE SEQUENCE [LARGE SCALE GENOMIC DNA]</scope>
    <source>
        <strain evidence="2">DSM 15103</strain>
    </source>
</reference>
<name>A0A285NHN1_9AQUI</name>
<sequence>MKTITREVIDTLVNLMKSILGEKTVKIITNKLGDDVSGKELIFSFADETQKLLGQKGGFSAMRQLGRELAKSLMSENPREHWEEILESALYEFGFAKRIEKEEDKAYICSCVFYEILDRNNLKPIEHCVCWAGWGFIEGFVKEMDGAKGIQWKERDYEKEKCRFDFIF</sequence>
<dbReference type="AlphaFoldDB" id="A0A285NHN1"/>
<evidence type="ECO:0000313" key="1">
    <source>
        <dbReference type="EMBL" id="SNZ08497.1"/>
    </source>
</evidence>
<proteinExistence type="predicted"/>
<keyword evidence="2" id="KW-1185">Reference proteome</keyword>
<accession>A0A285NHN1</accession>
<dbReference type="Proteomes" id="UP000219036">
    <property type="component" value="Unassembled WGS sequence"/>
</dbReference>
<dbReference type="RefSeq" id="WP_245844864.1">
    <property type="nucleotide sequence ID" value="NZ_OBEI01000005.1"/>
</dbReference>